<dbReference type="AlphaFoldDB" id="E2ZM72"/>
<evidence type="ECO:0000313" key="2">
    <source>
        <dbReference type="Proteomes" id="UP000006028"/>
    </source>
</evidence>
<evidence type="ECO:0000313" key="1">
    <source>
        <dbReference type="EMBL" id="EFQ05724.1"/>
    </source>
</evidence>
<organism evidence="1 2">
    <name type="scientific">Faecalibacterium cf. prausnitzii KLE1255</name>
    <dbReference type="NCBI Taxonomy" id="748224"/>
    <lineage>
        <taxon>Bacteria</taxon>
        <taxon>Bacillati</taxon>
        <taxon>Bacillota</taxon>
        <taxon>Clostridia</taxon>
        <taxon>Eubacteriales</taxon>
        <taxon>Oscillospiraceae</taxon>
        <taxon>Faecalibacterium</taxon>
    </lineage>
</organism>
<comment type="caution">
    <text evidence="1">The sequence shown here is derived from an EMBL/GenBank/DDBJ whole genome shotgun (WGS) entry which is preliminary data.</text>
</comment>
<dbReference type="Proteomes" id="UP000006028">
    <property type="component" value="Unassembled WGS sequence"/>
</dbReference>
<name>E2ZM72_9FIRM</name>
<protein>
    <submittedName>
        <fullName evidence="1">Uncharacterized protein</fullName>
    </submittedName>
</protein>
<reference evidence="1 2" key="1">
    <citation type="submission" date="2010-08" db="EMBL/GenBank/DDBJ databases">
        <authorList>
            <person name="Weinstock G."/>
            <person name="Sodergren E."/>
            <person name="Clifton S."/>
            <person name="Fulton L."/>
            <person name="Fulton B."/>
            <person name="Courtney L."/>
            <person name="Fronick C."/>
            <person name="Harrison M."/>
            <person name="Strong C."/>
            <person name="Farmer C."/>
            <person name="Delahaunty K."/>
            <person name="Markovic C."/>
            <person name="Hall O."/>
            <person name="Minx P."/>
            <person name="Tomlinson C."/>
            <person name="Mitreva M."/>
            <person name="Hou S."/>
            <person name="Chen J."/>
            <person name="Wollam A."/>
            <person name="Pepin K.H."/>
            <person name="Johnson M."/>
            <person name="Bhonagiri V."/>
            <person name="Zhang X."/>
            <person name="Suruliraj S."/>
            <person name="Warren W."/>
            <person name="Chinwalla A."/>
            <person name="Mardis E.R."/>
            <person name="Wilson R.K."/>
        </authorList>
    </citation>
    <scope>NUCLEOTIDE SEQUENCE [LARGE SCALE GENOMIC DNA]</scope>
    <source>
        <strain evidence="1 2">KLE1255</strain>
    </source>
</reference>
<dbReference type="HOGENOM" id="CLU_2953649_0_0_9"/>
<dbReference type="STRING" id="748224.HMPREF9436_02783"/>
<gene>
    <name evidence="1" type="ORF">HMPREF9436_02783</name>
</gene>
<accession>E2ZM72</accession>
<sequence>MGAAVKRSAENLHASTVHFCGQENSGKTFAEKIKKWLTSAGLLSIISLVSSARRGRQTE</sequence>
<dbReference type="EMBL" id="AECU01000204">
    <property type="protein sequence ID" value="EFQ05724.1"/>
    <property type="molecule type" value="Genomic_DNA"/>
</dbReference>
<dbReference type="BioCyc" id="FCF748224-HMP:GTSS-1967-MONOMER"/>
<proteinExistence type="predicted"/>